<proteinExistence type="predicted"/>
<sequence>MADRSDRVGRHNGSVSTNPSRSRMTGQQRREQLIVVGRQVFAERGVGATTVEEIASKAGVTKPLIYEHFGGKEGLYAVVVDREMARMLEVITKALTADESSPHQLLEDAALAVLTYIQDSPDGFRVLTHDSPSWHTGGSLGSLMSDIAVQVEQALATTFKKTNLDMKSVPIYAQMLLGCIALTGEWWLESGRKVKKEELAAHMVNLIWNGLTGMEPKPKLGRKS</sequence>
<evidence type="ECO:0000256" key="3">
    <source>
        <dbReference type="SAM" id="MobiDB-lite"/>
    </source>
</evidence>
<evidence type="ECO:0000256" key="2">
    <source>
        <dbReference type="PROSITE-ProRule" id="PRU00335"/>
    </source>
</evidence>
<evidence type="ECO:0000256" key="1">
    <source>
        <dbReference type="ARBA" id="ARBA00023125"/>
    </source>
</evidence>
<dbReference type="EMBL" id="CP011112">
    <property type="protein sequence ID" value="AKU15912.1"/>
    <property type="molecule type" value="Genomic_DNA"/>
</dbReference>
<keyword evidence="6" id="KW-1185">Reference proteome</keyword>
<dbReference type="Pfam" id="PF00440">
    <property type="entry name" value="TetR_N"/>
    <property type="match status" value="1"/>
</dbReference>
<dbReference type="PRINTS" id="PR00455">
    <property type="entry name" value="HTHTETR"/>
</dbReference>
<feature type="DNA-binding region" description="H-T-H motif" evidence="2">
    <location>
        <begin position="50"/>
        <end position="69"/>
    </location>
</feature>
<dbReference type="PATRIC" id="fig|571913.6.peg.1778"/>
<keyword evidence="1 2" id="KW-0238">DNA-binding</keyword>
<dbReference type="PANTHER" id="PTHR43479:SF11">
    <property type="entry name" value="ACREF_ENVCD OPERON REPRESSOR-RELATED"/>
    <property type="match status" value="1"/>
</dbReference>
<dbReference type="SUPFAM" id="SSF46689">
    <property type="entry name" value="Homeodomain-like"/>
    <property type="match status" value="1"/>
</dbReference>
<dbReference type="AlphaFoldDB" id="A0A0K1JGR5"/>
<dbReference type="Proteomes" id="UP000066480">
    <property type="component" value="Chromosome"/>
</dbReference>
<accession>A0A0K1JGR5</accession>
<feature type="compositionally biased region" description="Polar residues" evidence="3">
    <location>
        <begin position="13"/>
        <end position="27"/>
    </location>
</feature>
<dbReference type="PANTHER" id="PTHR43479">
    <property type="entry name" value="ACREF/ENVCD OPERON REPRESSOR-RELATED"/>
    <property type="match status" value="1"/>
</dbReference>
<evidence type="ECO:0000313" key="6">
    <source>
        <dbReference type="Proteomes" id="UP000066480"/>
    </source>
</evidence>
<name>A0A0K1JGR5_9MICO</name>
<dbReference type="KEGG" id="lmoi:VV02_08690"/>
<feature type="region of interest" description="Disordered" evidence="3">
    <location>
        <begin position="1"/>
        <end position="29"/>
    </location>
</feature>
<dbReference type="InterPro" id="IPR023772">
    <property type="entry name" value="DNA-bd_HTH_TetR-type_CS"/>
</dbReference>
<evidence type="ECO:0000313" key="5">
    <source>
        <dbReference type="EMBL" id="AKU15912.1"/>
    </source>
</evidence>
<dbReference type="Gene3D" id="1.10.357.10">
    <property type="entry name" value="Tetracycline Repressor, domain 2"/>
    <property type="match status" value="1"/>
</dbReference>
<dbReference type="InterPro" id="IPR001647">
    <property type="entry name" value="HTH_TetR"/>
</dbReference>
<dbReference type="PROSITE" id="PS01081">
    <property type="entry name" value="HTH_TETR_1"/>
    <property type="match status" value="1"/>
</dbReference>
<dbReference type="PROSITE" id="PS50977">
    <property type="entry name" value="HTH_TETR_2"/>
    <property type="match status" value="1"/>
</dbReference>
<organism evidence="5 6">
    <name type="scientific">Luteipulveratus mongoliensis</name>
    <dbReference type="NCBI Taxonomy" id="571913"/>
    <lineage>
        <taxon>Bacteria</taxon>
        <taxon>Bacillati</taxon>
        <taxon>Actinomycetota</taxon>
        <taxon>Actinomycetes</taxon>
        <taxon>Micrococcales</taxon>
        <taxon>Dermacoccaceae</taxon>
        <taxon>Luteipulveratus</taxon>
    </lineage>
</organism>
<protein>
    <submittedName>
        <fullName evidence="5">TetR family transcriptional regulator</fullName>
    </submittedName>
</protein>
<gene>
    <name evidence="5" type="ORF">VV02_08690</name>
</gene>
<dbReference type="SUPFAM" id="SSF48498">
    <property type="entry name" value="Tetracyclin repressor-like, C-terminal domain"/>
    <property type="match status" value="1"/>
</dbReference>
<feature type="domain" description="HTH tetR-type" evidence="4">
    <location>
        <begin position="27"/>
        <end position="87"/>
    </location>
</feature>
<evidence type="ECO:0000259" key="4">
    <source>
        <dbReference type="PROSITE" id="PS50977"/>
    </source>
</evidence>
<dbReference type="InterPro" id="IPR050624">
    <property type="entry name" value="HTH-type_Tx_Regulator"/>
</dbReference>
<dbReference type="InterPro" id="IPR009057">
    <property type="entry name" value="Homeodomain-like_sf"/>
</dbReference>
<reference evidence="5 6" key="1">
    <citation type="submission" date="2015-03" db="EMBL/GenBank/DDBJ databases">
        <title>Luteipulveratus halotolerans sp. nov., a novel actinobacterium (Dermacoccaceae) from Sarawak, Malaysia.</title>
        <authorList>
            <person name="Juboi H."/>
            <person name="Basik A."/>
            <person name="Shamsul S.S."/>
            <person name="Arnold P."/>
            <person name="Schmitt E.K."/>
            <person name="Sanglier J.-J."/>
            <person name="Yeo T."/>
        </authorList>
    </citation>
    <scope>NUCLEOTIDE SEQUENCE [LARGE SCALE GENOMIC DNA]</scope>
    <source>
        <strain evidence="5 6">MN07-A0370</strain>
    </source>
</reference>
<dbReference type="GO" id="GO:0003677">
    <property type="term" value="F:DNA binding"/>
    <property type="evidence" value="ECO:0007669"/>
    <property type="project" value="UniProtKB-UniRule"/>
</dbReference>
<dbReference type="InterPro" id="IPR036271">
    <property type="entry name" value="Tet_transcr_reg_TetR-rel_C_sf"/>
</dbReference>